<dbReference type="EMBL" id="QEKY01000017">
    <property type="protein sequence ID" value="PVZ07823.1"/>
    <property type="molecule type" value="Genomic_DNA"/>
</dbReference>
<dbReference type="PANTHER" id="PTHR30283:SF4">
    <property type="entry name" value="PEROXIDE STRESS RESISTANCE PROTEIN YAAA"/>
    <property type="match status" value="1"/>
</dbReference>
<evidence type="ECO:0000256" key="1">
    <source>
        <dbReference type="HAMAP-Rule" id="MF_00652"/>
    </source>
</evidence>
<proteinExistence type="inferred from homology"/>
<accession>A0A2U1F6L5</accession>
<organism evidence="2 3">
    <name type="scientific">Porphyromonas loveana</name>
    <dbReference type="NCBI Taxonomy" id="1884669"/>
    <lineage>
        <taxon>Bacteria</taxon>
        <taxon>Pseudomonadati</taxon>
        <taxon>Bacteroidota</taxon>
        <taxon>Bacteroidia</taxon>
        <taxon>Bacteroidales</taxon>
        <taxon>Porphyromonadaceae</taxon>
        <taxon>Porphyromonas</taxon>
    </lineage>
</organism>
<dbReference type="OrthoDB" id="9777133at2"/>
<evidence type="ECO:0000313" key="2">
    <source>
        <dbReference type="EMBL" id="PVZ07823.1"/>
    </source>
</evidence>
<sequence>MLILISCAKTLSIPKRLPALPKPTVPMFSEASHKIALAAAACDIDELSRLLKVNRKLAEENFHRWQQIFDENTPVAPAALAYTGMVFKKLAPSNFDEEAWRFAADHLLITSFHYGLLRPTDAIRPYRMEGTARLGTPVEDEVFHYWRPILTDYLIRRVEETGGELCFLASEEMKLLFDWARVEAAVRVVTPTFKVRQADGSLKQIVIYTKMARGLMTAHLIARRSAHVEDMQLFAPEGFTFRPDLSDEREYLFVME</sequence>
<reference evidence="2 3" key="1">
    <citation type="submission" date="2018-04" db="EMBL/GenBank/DDBJ databases">
        <title>Genomic Encyclopedia of Type Strains, Phase IV (KMG-IV): sequencing the most valuable type-strain genomes for metagenomic binning, comparative biology and taxonomic classification.</title>
        <authorList>
            <person name="Goeker M."/>
        </authorList>
    </citation>
    <scope>NUCLEOTIDE SEQUENCE [LARGE SCALE GENOMIC DNA]</scope>
    <source>
        <strain evidence="2 3">DSM 28520</strain>
    </source>
</reference>
<dbReference type="InterPro" id="IPR005583">
    <property type="entry name" value="YaaA"/>
</dbReference>
<dbReference type="RefSeq" id="WP_116679901.1">
    <property type="nucleotide sequence ID" value="NZ_JBGZCK010000094.1"/>
</dbReference>
<dbReference type="Pfam" id="PF03883">
    <property type="entry name" value="H2O2_YaaD"/>
    <property type="match status" value="1"/>
</dbReference>
<protein>
    <recommendedName>
        <fullName evidence="1">UPF0246 protein C7382_11717</fullName>
    </recommendedName>
</protein>
<dbReference type="AlphaFoldDB" id="A0A2U1F6L5"/>
<evidence type="ECO:0000313" key="3">
    <source>
        <dbReference type="Proteomes" id="UP000245462"/>
    </source>
</evidence>
<dbReference type="GO" id="GO:0005829">
    <property type="term" value="C:cytosol"/>
    <property type="evidence" value="ECO:0007669"/>
    <property type="project" value="TreeGrafter"/>
</dbReference>
<dbReference type="PANTHER" id="PTHR30283">
    <property type="entry name" value="PEROXIDE STRESS RESPONSE PROTEIN YAAA"/>
    <property type="match status" value="1"/>
</dbReference>
<comment type="caution">
    <text evidence="2">The sequence shown here is derived from an EMBL/GenBank/DDBJ whole genome shotgun (WGS) entry which is preliminary data.</text>
</comment>
<comment type="similarity">
    <text evidence="1">Belongs to the UPF0246 family.</text>
</comment>
<dbReference type="GeneID" id="94551370"/>
<dbReference type="Proteomes" id="UP000245462">
    <property type="component" value="Unassembled WGS sequence"/>
</dbReference>
<gene>
    <name evidence="2" type="ORF">C7382_11717</name>
</gene>
<name>A0A2U1F6L5_9PORP</name>
<keyword evidence="3" id="KW-1185">Reference proteome</keyword>
<dbReference type="GO" id="GO:0033194">
    <property type="term" value="P:response to hydroperoxide"/>
    <property type="evidence" value="ECO:0007669"/>
    <property type="project" value="TreeGrafter"/>
</dbReference>
<dbReference type="HAMAP" id="MF_00652">
    <property type="entry name" value="UPF0246"/>
    <property type="match status" value="1"/>
</dbReference>